<dbReference type="OrthoDB" id="9762066at2"/>
<keyword evidence="5" id="KW-0378">Hydrolase</keyword>
<reference evidence="5 6" key="1">
    <citation type="submission" date="2018-11" db="EMBL/GenBank/DDBJ databases">
        <title>Sequencing the genomes of 1000 actinobacteria strains.</title>
        <authorList>
            <person name="Klenk H.-P."/>
        </authorList>
    </citation>
    <scope>NUCLEOTIDE SEQUENCE [LARGE SCALE GENOMIC DNA]</scope>
    <source>
        <strain evidence="5 6">DSM 11294</strain>
    </source>
</reference>
<evidence type="ECO:0000313" key="5">
    <source>
        <dbReference type="EMBL" id="ROR73678.1"/>
    </source>
</evidence>
<dbReference type="SUPFAM" id="SSF51445">
    <property type="entry name" value="(Trans)glycosidases"/>
    <property type="match status" value="1"/>
</dbReference>
<dbReference type="SUPFAM" id="SSF49303">
    <property type="entry name" value="beta-Galactosidase/glucuronidase domain"/>
    <property type="match status" value="1"/>
</dbReference>
<evidence type="ECO:0000259" key="4">
    <source>
        <dbReference type="Pfam" id="PF02837"/>
    </source>
</evidence>
<dbReference type="Proteomes" id="UP000280668">
    <property type="component" value="Unassembled WGS sequence"/>
</dbReference>
<dbReference type="InterPro" id="IPR006102">
    <property type="entry name" value="Ig-like_GH2"/>
</dbReference>
<dbReference type="InterPro" id="IPR006104">
    <property type="entry name" value="Glyco_hydro_2_N"/>
</dbReference>
<dbReference type="Pfam" id="PF00703">
    <property type="entry name" value="Glyco_hydro_2"/>
    <property type="match status" value="1"/>
</dbReference>
<feature type="domain" description="Glycosyl hydrolases family 2 sugar binding" evidence="4">
    <location>
        <begin position="73"/>
        <end position="188"/>
    </location>
</feature>
<dbReference type="Pfam" id="PF02836">
    <property type="entry name" value="Glyco_hydro_2_C"/>
    <property type="match status" value="1"/>
</dbReference>
<dbReference type="InterPro" id="IPR036156">
    <property type="entry name" value="Beta-gal/glucu_dom_sf"/>
</dbReference>
<feature type="domain" description="Glycoside hydrolase family 2 immunoglobulin-like beta-sandwich" evidence="2">
    <location>
        <begin position="194"/>
        <end position="298"/>
    </location>
</feature>
<dbReference type="GO" id="GO:0004553">
    <property type="term" value="F:hydrolase activity, hydrolyzing O-glycosyl compounds"/>
    <property type="evidence" value="ECO:0007669"/>
    <property type="project" value="InterPro"/>
</dbReference>
<feature type="domain" description="Glycoside hydrolase family 2 catalytic" evidence="3">
    <location>
        <begin position="305"/>
        <end position="456"/>
    </location>
</feature>
<dbReference type="SUPFAM" id="SSF49785">
    <property type="entry name" value="Galactose-binding domain-like"/>
    <property type="match status" value="1"/>
</dbReference>
<dbReference type="RefSeq" id="WP_123304069.1">
    <property type="nucleotide sequence ID" value="NZ_RKHK01000001.1"/>
</dbReference>
<sequence>MITASSQDGTYPRPQLVRGAHLSLDRRCGFAYDDDDRGRAEGWHRRTEVFDRSIQLPFAPESAESGIGETGYHPVVWYRIPVSTGDLQEAGWDEQGTRLLLHFGAVDYRAEVWVDGLHVGVHEGGQTAFSVDITEALAEGAGEHVIVVRAEDDPLDATLPRGKQDWKEEPHGIWYYRTTGIWRTVWLEAVPQLHVTSLAWTPDLAQYSVRMELELSHRHPGAEVDVALSYRGEPLARLQVPSEQQTVIADIPINSLRNGQLQHEYSWSPEHPRLIDAAVTVRGDGEASDVVASYLGLRSVGTAHGRFLLNEHPVYLRSVLEQGYWPGSHFTAPSPAALREEAELIRDLGFNALRIHQKVEDPRFLYWCDRLGLLVWGETAGAYEFNALAVQRLTTEWVEIVRQYRSHPSIVTWVPFNESWGIQHGSHDPAQRAYAVGLTNLTRALDPSRPVISNDGWEHTDSDVWTIHDYEADGEVLRKRYGSRETLAEMIRGIGPAGRRLWLGAQDAPALQSLGSDEPIMLTEFGGVSFVTSEVPEDSWGYSTASDAADFEARLGAILQAVHASEHLSGFCYTQLTDTHQETNGLCDAQRRPKLPIETLAGLVRGAR</sequence>
<dbReference type="GO" id="GO:0005975">
    <property type="term" value="P:carbohydrate metabolic process"/>
    <property type="evidence" value="ECO:0007669"/>
    <property type="project" value="InterPro"/>
</dbReference>
<accession>A0A3N2BEJ7</accession>
<dbReference type="InterPro" id="IPR051913">
    <property type="entry name" value="GH2_Domain-Containing"/>
</dbReference>
<comment type="caution">
    <text evidence="5">The sequence shown here is derived from an EMBL/GenBank/DDBJ whole genome shotgun (WGS) entry which is preliminary data.</text>
</comment>
<dbReference type="EMBL" id="RKHK01000001">
    <property type="protein sequence ID" value="ROR73678.1"/>
    <property type="molecule type" value="Genomic_DNA"/>
</dbReference>
<dbReference type="Gene3D" id="2.60.120.260">
    <property type="entry name" value="Galactose-binding domain-like"/>
    <property type="match status" value="1"/>
</dbReference>
<dbReference type="Gene3D" id="3.20.20.80">
    <property type="entry name" value="Glycosidases"/>
    <property type="match status" value="1"/>
</dbReference>
<proteinExistence type="inferred from homology"/>
<evidence type="ECO:0000259" key="2">
    <source>
        <dbReference type="Pfam" id="PF00703"/>
    </source>
</evidence>
<dbReference type="Pfam" id="PF02837">
    <property type="entry name" value="Glyco_hydro_2_N"/>
    <property type="match status" value="1"/>
</dbReference>
<protein>
    <submittedName>
        <fullName evidence="5">Glycosyl hydrolase family 2</fullName>
    </submittedName>
</protein>
<evidence type="ECO:0000313" key="6">
    <source>
        <dbReference type="Proteomes" id="UP000280668"/>
    </source>
</evidence>
<organism evidence="5 6">
    <name type="scientific">Bogoriella caseilytica</name>
    <dbReference type="NCBI Taxonomy" id="56055"/>
    <lineage>
        <taxon>Bacteria</taxon>
        <taxon>Bacillati</taxon>
        <taxon>Actinomycetota</taxon>
        <taxon>Actinomycetes</taxon>
        <taxon>Micrococcales</taxon>
        <taxon>Bogoriellaceae</taxon>
        <taxon>Bogoriella</taxon>
    </lineage>
</organism>
<dbReference type="InterPro" id="IPR008979">
    <property type="entry name" value="Galactose-bd-like_sf"/>
</dbReference>
<evidence type="ECO:0000256" key="1">
    <source>
        <dbReference type="ARBA" id="ARBA00007401"/>
    </source>
</evidence>
<dbReference type="InterPro" id="IPR006103">
    <property type="entry name" value="Glyco_hydro_2_cat"/>
</dbReference>
<dbReference type="AlphaFoldDB" id="A0A3N2BEJ7"/>
<comment type="similarity">
    <text evidence="1">Belongs to the glycosyl hydrolase 2 family.</text>
</comment>
<gene>
    <name evidence="5" type="ORF">EDD31_2066</name>
</gene>
<dbReference type="PANTHER" id="PTHR42732">
    <property type="entry name" value="BETA-GALACTOSIDASE"/>
    <property type="match status" value="1"/>
</dbReference>
<name>A0A3N2BEJ7_9MICO</name>
<evidence type="ECO:0000259" key="3">
    <source>
        <dbReference type="Pfam" id="PF02836"/>
    </source>
</evidence>
<dbReference type="InterPro" id="IPR017853">
    <property type="entry name" value="GH"/>
</dbReference>
<dbReference type="PANTHER" id="PTHR42732:SF3">
    <property type="entry name" value="HYDROLASE"/>
    <property type="match status" value="1"/>
</dbReference>
<keyword evidence="6" id="KW-1185">Reference proteome</keyword>